<dbReference type="EMBL" id="BNEK01000003">
    <property type="protein sequence ID" value="GHJ28760.1"/>
    <property type="molecule type" value="Genomic_DNA"/>
</dbReference>
<feature type="region of interest" description="Disordered" evidence="1">
    <location>
        <begin position="30"/>
        <end position="130"/>
    </location>
</feature>
<dbReference type="PROSITE" id="PS51257">
    <property type="entry name" value="PROKAR_LIPOPROTEIN"/>
    <property type="match status" value="1"/>
</dbReference>
<keyword evidence="4" id="KW-1185">Reference proteome</keyword>
<evidence type="ECO:0000313" key="4">
    <source>
        <dbReference type="Proteomes" id="UP001054854"/>
    </source>
</evidence>
<gene>
    <name evidence="3" type="ORF">TPA0910_31930</name>
</gene>
<comment type="caution">
    <text evidence="3">The sequence shown here is derived from an EMBL/GenBank/DDBJ whole genome shotgun (WGS) entry which is preliminary data.</text>
</comment>
<dbReference type="Proteomes" id="UP001054854">
    <property type="component" value="Unassembled WGS sequence"/>
</dbReference>
<dbReference type="RefSeq" id="WP_308283101.1">
    <property type="nucleotide sequence ID" value="NZ_BNEK01000003.1"/>
</dbReference>
<evidence type="ECO:0000313" key="3">
    <source>
        <dbReference type="EMBL" id="GHJ28760.1"/>
    </source>
</evidence>
<feature type="compositionally biased region" description="Low complexity" evidence="1">
    <location>
        <begin position="35"/>
        <end position="69"/>
    </location>
</feature>
<feature type="signal peptide" evidence="2">
    <location>
        <begin position="1"/>
        <end position="27"/>
    </location>
</feature>
<evidence type="ECO:0000256" key="2">
    <source>
        <dbReference type="SAM" id="SignalP"/>
    </source>
</evidence>
<evidence type="ECO:0000256" key="1">
    <source>
        <dbReference type="SAM" id="MobiDB-lite"/>
    </source>
</evidence>
<keyword evidence="2" id="KW-0732">Signal</keyword>
<proteinExistence type="predicted"/>
<reference evidence="3" key="1">
    <citation type="submission" date="2024-05" db="EMBL/GenBank/DDBJ databases">
        <title>Whole genome shotgun sequence of Streptomyces hygroscopicus NBRC 113678.</title>
        <authorList>
            <person name="Komaki H."/>
            <person name="Tamura T."/>
        </authorList>
    </citation>
    <scope>NUCLEOTIDE SEQUENCE</scope>
    <source>
        <strain evidence="3">N11-34</strain>
    </source>
</reference>
<feature type="chain" id="PRO_5046377682" description="Lipoprotein" evidence="2">
    <location>
        <begin position="28"/>
        <end position="130"/>
    </location>
</feature>
<accession>A0ABQ3TZE8</accession>
<organism evidence="3 4">
    <name type="scientific">Streptomyces hygroscopicus</name>
    <dbReference type="NCBI Taxonomy" id="1912"/>
    <lineage>
        <taxon>Bacteria</taxon>
        <taxon>Bacillati</taxon>
        <taxon>Actinomycetota</taxon>
        <taxon>Actinomycetes</taxon>
        <taxon>Kitasatosporales</taxon>
        <taxon>Streptomycetaceae</taxon>
        <taxon>Streptomyces</taxon>
        <taxon>Streptomyces violaceusniger group</taxon>
    </lineage>
</organism>
<protein>
    <recommendedName>
        <fullName evidence="5">Lipoprotein</fullName>
    </recommendedName>
</protein>
<name>A0ABQ3TZE8_STRHY</name>
<sequence length="130" mass="12845">MPYRTARHRARQTAAAAVVAAAFGLTACQDTGNDAAGAESSAASGSHDAGSQHPGSAAGSAKSGSGAAESLRKKTVTPLRDGAALYPRAIRLEHSGDRSGRVLASSVVHDGGDGVGTIQESTDDGASNDA</sequence>
<feature type="compositionally biased region" description="Basic and acidic residues" evidence="1">
    <location>
        <begin position="90"/>
        <end position="100"/>
    </location>
</feature>
<evidence type="ECO:0008006" key="5">
    <source>
        <dbReference type="Google" id="ProtNLM"/>
    </source>
</evidence>